<keyword evidence="2" id="KW-0456">Lyase</keyword>
<name>A0A1W1BZH7_9ZZZZ</name>
<feature type="domain" description="DUF4139" evidence="1">
    <location>
        <begin position="178"/>
        <end position="470"/>
    </location>
</feature>
<dbReference type="EMBL" id="FPHD01000049">
    <property type="protein sequence ID" value="SFV58949.1"/>
    <property type="molecule type" value="Genomic_DNA"/>
</dbReference>
<evidence type="ECO:0000313" key="2">
    <source>
        <dbReference type="EMBL" id="SFV58949.1"/>
    </source>
</evidence>
<dbReference type="Pfam" id="PF13598">
    <property type="entry name" value="DUF4139"/>
    <property type="match status" value="1"/>
</dbReference>
<dbReference type="InterPro" id="IPR037291">
    <property type="entry name" value="DUF4139"/>
</dbReference>
<accession>A0A1W1BZH7</accession>
<gene>
    <name evidence="2" type="ORF">MNB_SV-8-235</name>
</gene>
<evidence type="ECO:0000259" key="1">
    <source>
        <dbReference type="Pfam" id="PF13598"/>
    </source>
</evidence>
<dbReference type="PANTHER" id="PTHR31005:SF8">
    <property type="entry name" value="DUF4139 DOMAIN-CONTAINING PROTEIN"/>
    <property type="match status" value="1"/>
</dbReference>
<reference evidence="2" key="1">
    <citation type="submission" date="2016-10" db="EMBL/GenBank/DDBJ databases">
        <authorList>
            <person name="de Groot N.N."/>
        </authorList>
    </citation>
    <scope>NUCLEOTIDE SEQUENCE</scope>
</reference>
<dbReference type="AlphaFoldDB" id="A0A1W1BZH7"/>
<proteinExistence type="predicted"/>
<organism evidence="2">
    <name type="scientific">hydrothermal vent metagenome</name>
    <dbReference type="NCBI Taxonomy" id="652676"/>
    <lineage>
        <taxon>unclassified sequences</taxon>
        <taxon>metagenomes</taxon>
        <taxon>ecological metagenomes</taxon>
    </lineage>
</organism>
<protein>
    <submittedName>
        <fullName evidence="2">Aspartate ammonia-lyase</fullName>
        <ecNumber evidence="2">4.3.1.1</ecNumber>
    </submittedName>
</protein>
<dbReference type="GO" id="GO:0008797">
    <property type="term" value="F:aspartate ammonia-lyase activity"/>
    <property type="evidence" value="ECO:0007669"/>
    <property type="project" value="UniProtKB-EC"/>
</dbReference>
<dbReference type="EC" id="4.3.1.1" evidence="2"/>
<dbReference type="InterPro" id="IPR011935">
    <property type="entry name" value="CHP02231"/>
</dbReference>
<sequence length="477" mass="53970">MILSRSLLLLLLGGSASFASSLAVYQDQTIYTTMPKENYIGFAQGIKAKCGGNTVPLSILSSCPENKRLCKLLSTVKSSEQELRVVQSNIKVLNQLISLPKPTSFDADNFIETARQVGEEQAKLSQKEAMLNKEVMIKQRDFQKQAPTRQAVQTVKTCKKALELTIPRGYIFFSTNYEADIEAKEITVTQNLSIVNRSGIDIEADRAMFYYRSAHQYVNPLHFNPWIVSKYVPAPKRVYKSKKMMNGKEVMLDMAMVAEESVSGSRQSAAPVASYEDAREYKIKDLTLPSTGVPLDVQVLQWKAPLECEVRAYPYANSKAFQVCSFKPKFQIDSNKWKIKEGEKVINENATGEYYHGKYDLYTTVEEDIKILRKPIVQKERETGIFGGTARKKDGFVLTLTNKSDRSKTLTLVDRIPASTTDEIKVKLLSVNSDKKIDYKMLKNGKIEMKIILGANETKKIEVLFEISYDKELKINY</sequence>
<dbReference type="PANTHER" id="PTHR31005">
    <property type="entry name" value="DUF4139 DOMAIN-CONTAINING PROTEIN"/>
    <property type="match status" value="1"/>
</dbReference>